<evidence type="ECO:0000313" key="2">
    <source>
        <dbReference type="Proteomes" id="UP000675121"/>
    </source>
</evidence>
<evidence type="ECO:0000313" key="1">
    <source>
        <dbReference type="EMBL" id="CAE6969069.1"/>
    </source>
</evidence>
<comment type="caution">
    <text evidence="1">The sequence shown here is derived from an EMBL/GenBank/DDBJ whole genome shotgun (WGS) entry which is preliminary data.</text>
</comment>
<dbReference type="Proteomes" id="UP000675121">
    <property type="component" value="Unassembled WGS sequence"/>
</dbReference>
<dbReference type="AlphaFoldDB" id="A0A9N8NAB6"/>
<organism evidence="1 2">
    <name type="scientific">Paraburkholderia domus</name>
    <dbReference type="NCBI Taxonomy" id="2793075"/>
    <lineage>
        <taxon>Bacteria</taxon>
        <taxon>Pseudomonadati</taxon>
        <taxon>Pseudomonadota</taxon>
        <taxon>Betaproteobacteria</taxon>
        <taxon>Burkholderiales</taxon>
        <taxon>Burkholderiaceae</taxon>
        <taxon>Paraburkholderia</taxon>
    </lineage>
</organism>
<reference evidence="1" key="1">
    <citation type="submission" date="2021-02" db="EMBL/GenBank/DDBJ databases">
        <authorList>
            <person name="Vanwijnsberghe S."/>
        </authorList>
    </citation>
    <scope>NUCLEOTIDE SEQUENCE</scope>
    <source>
        <strain evidence="1">R-70211</strain>
    </source>
</reference>
<sequence>MSGSLGMSNPAAGNGNLSQFARGFQCLKILPLPWPNMLLRCG</sequence>
<name>A0A9N8NAB6_9BURK</name>
<proteinExistence type="predicted"/>
<dbReference type="EMBL" id="CAJNAS010000050">
    <property type="protein sequence ID" value="CAE6969069.1"/>
    <property type="molecule type" value="Genomic_DNA"/>
</dbReference>
<accession>A0A9N8NAB6</accession>
<gene>
    <name evidence="1" type="ORF">R70211_07657</name>
</gene>
<keyword evidence="2" id="KW-1185">Reference proteome</keyword>
<protein>
    <submittedName>
        <fullName evidence="1">Uncharacterized protein</fullName>
    </submittedName>
</protein>